<evidence type="ECO:0000313" key="1">
    <source>
        <dbReference type="EMBL" id="HDR52823.1"/>
    </source>
</evidence>
<sequence>MKTQIFLIFAIFIMVLACNQQKSKVPDQWSEKELTEWFSKGEWKQGWDAQPDESVNQKEFARLYDENPERWDKAFQFLSEQNLAELEKGRYELEGADLFVNVDEYVTRNEEDVLFEAHKKYADIQFLVSGEEKIGVMPLETTTVAIPYNEEKDIMFLTAEKENYRIAKPGKFFLFFPEDAHRPTVKSAENSPVRKIVVKVRIN</sequence>
<dbReference type="AlphaFoldDB" id="A0A831PRK4"/>
<protein>
    <submittedName>
        <fullName evidence="1">DUF386 domain-containing protein</fullName>
    </submittedName>
</protein>
<accession>A0A831PRK4</accession>
<dbReference type="GO" id="GO:0005829">
    <property type="term" value="C:cytosol"/>
    <property type="evidence" value="ECO:0007669"/>
    <property type="project" value="TreeGrafter"/>
</dbReference>
<dbReference type="Pfam" id="PF04074">
    <property type="entry name" value="DUF386"/>
    <property type="match status" value="1"/>
</dbReference>
<dbReference type="EMBL" id="DSDK01000817">
    <property type="protein sequence ID" value="HDR52823.1"/>
    <property type="molecule type" value="Genomic_DNA"/>
</dbReference>
<dbReference type="Gene3D" id="2.60.120.370">
    <property type="entry name" value="YhcH/YjgK/YiaL"/>
    <property type="match status" value="1"/>
</dbReference>
<dbReference type="PROSITE" id="PS51257">
    <property type="entry name" value="PROKAR_LIPOPROTEIN"/>
    <property type="match status" value="1"/>
</dbReference>
<reference evidence="1" key="1">
    <citation type="journal article" date="2020" name="mSystems">
        <title>Genome- and Community-Level Interaction Insights into Carbon Utilization and Element Cycling Functions of Hydrothermarchaeota in Hydrothermal Sediment.</title>
        <authorList>
            <person name="Zhou Z."/>
            <person name="Liu Y."/>
            <person name="Xu W."/>
            <person name="Pan J."/>
            <person name="Luo Z.H."/>
            <person name="Li M."/>
        </authorList>
    </citation>
    <scope>NUCLEOTIDE SEQUENCE [LARGE SCALE GENOMIC DNA]</scope>
    <source>
        <strain evidence="1">SpSt-1217</strain>
    </source>
</reference>
<dbReference type="PANTHER" id="PTHR34986:SF1">
    <property type="entry name" value="PROTEIN YIAL"/>
    <property type="match status" value="1"/>
</dbReference>
<dbReference type="InterPro" id="IPR004375">
    <property type="entry name" value="NanQ/TabA/YiaL"/>
</dbReference>
<dbReference type="SUPFAM" id="SSF51197">
    <property type="entry name" value="Clavaminate synthase-like"/>
    <property type="match status" value="1"/>
</dbReference>
<dbReference type="NCBIfam" id="TIGR00022">
    <property type="entry name" value="YhcH/YjgK/YiaL family protein"/>
    <property type="match status" value="1"/>
</dbReference>
<name>A0A831PRK4_9BACT</name>
<organism evidence="1">
    <name type="scientific">Mariniphaga anaerophila</name>
    <dbReference type="NCBI Taxonomy" id="1484053"/>
    <lineage>
        <taxon>Bacteria</taxon>
        <taxon>Pseudomonadati</taxon>
        <taxon>Bacteroidota</taxon>
        <taxon>Bacteroidia</taxon>
        <taxon>Marinilabiliales</taxon>
        <taxon>Prolixibacteraceae</taxon>
        <taxon>Mariniphaga</taxon>
    </lineage>
</organism>
<comment type="caution">
    <text evidence="1">The sequence shown here is derived from an EMBL/GenBank/DDBJ whole genome shotgun (WGS) entry which is preliminary data.</text>
</comment>
<proteinExistence type="predicted"/>
<gene>
    <name evidence="1" type="ORF">ENN90_14595</name>
</gene>
<dbReference type="InterPro" id="IPR037012">
    <property type="entry name" value="NanQ/TabA/YiaL_sf"/>
</dbReference>
<dbReference type="Proteomes" id="UP000886047">
    <property type="component" value="Unassembled WGS sequence"/>
</dbReference>
<dbReference type="PANTHER" id="PTHR34986">
    <property type="entry name" value="EVOLVED BETA-GALACTOSIDASE SUBUNIT BETA"/>
    <property type="match status" value="1"/>
</dbReference>